<dbReference type="NCBIfam" id="TIGR02532">
    <property type="entry name" value="IV_pilin_GFxxxE"/>
    <property type="match status" value="1"/>
</dbReference>
<protein>
    <submittedName>
        <fullName evidence="4">DUF1559 domain-containing protein</fullName>
    </submittedName>
</protein>
<feature type="domain" description="DUF1559" evidence="3">
    <location>
        <begin position="31"/>
        <end position="99"/>
    </location>
</feature>
<dbReference type="InterPro" id="IPR000983">
    <property type="entry name" value="Bac_GSPG_pilin"/>
</dbReference>
<sequence>MVKRNSFTLIELLVVIAIIAILAAMLLPALQKARSSATKTACINNLKQIGAALAMYAGDQQNFPPADQPQGEARNQQRWYHRIRPYLGSHEVPADWTRATEVAREGALFCKATEVVYGSNGLSDTVSYAMNAFSYLSQNFGFKPSQCVDAAPTTTSNYMVRPETRSPRFANSKIIFVSELGRHLTNEKGYTHPSIRNRGYYMGVSSDTFPDLRHDGKNALMFDLHVEFVTPQKVAWELYLY</sequence>
<dbReference type="Gene3D" id="3.30.700.10">
    <property type="entry name" value="Glycoprotein, Type 4 Pilin"/>
    <property type="match status" value="1"/>
</dbReference>
<dbReference type="Proteomes" id="UP000435649">
    <property type="component" value="Unassembled WGS sequence"/>
</dbReference>
<evidence type="ECO:0000259" key="3">
    <source>
        <dbReference type="Pfam" id="PF07596"/>
    </source>
</evidence>
<dbReference type="PANTHER" id="PTHR30093">
    <property type="entry name" value="GENERAL SECRETION PATHWAY PROTEIN G"/>
    <property type="match status" value="1"/>
</dbReference>
<organism evidence="4 5">
    <name type="scientific">Victivallis lenta</name>
    <dbReference type="NCBI Taxonomy" id="2606640"/>
    <lineage>
        <taxon>Bacteria</taxon>
        <taxon>Pseudomonadati</taxon>
        <taxon>Lentisphaerota</taxon>
        <taxon>Lentisphaeria</taxon>
        <taxon>Victivallales</taxon>
        <taxon>Victivallaceae</taxon>
        <taxon>Victivallis</taxon>
    </lineage>
</organism>
<evidence type="ECO:0000313" key="5">
    <source>
        <dbReference type="Proteomes" id="UP000435649"/>
    </source>
</evidence>
<dbReference type="SUPFAM" id="SSF54523">
    <property type="entry name" value="Pili subunits"/>
    <property type="match status" value="1"/>
</dbReference>
<dbReference type="Pfam" id="PF07596">
    <property type="entry name" value="SBP_bac_10"/>
    <property type="match status" value="1"/>
</dbReference>
<keyword evidence="5" id="KW-1185">Reference proteome</keyword>
<accession>A0A844FYM9</accession>
<dbReference type="InterPro" id="IPR045584">
    <property type="entry name" value="Pilin-like"/>
</dbReference>
<dbReference type="GO" id="GO:0015627">
    <property type="term" value="C:type II protein secretion system complex"/>
    <property type="evidence" value="ECO:0007669"/>
    <property type="project" value="InterPro"/>
</dbReference>
<dbReference type="Pfam" id="PF07963">
    <property type="entry name" value="N_methyl"/>
    <property type="match status" value="1"/>
</dbReference>
<gene>
    <name evidence="4" type="ORF">FYJ85_01670</name>
</gene>
<name>A0A844FYM9_9BACT</name>
<dbReference type="InterPro" id="IPR012902">
    <property type="entry name" value="N_methyl_site"/>
</dbReference>
<dbReference type="InterPro" id="IPR011453">
    <property type="entry name" value="DUF1559"/>
</dbReference>
<dbReference type="PRINTS" id="PR00813">
    <property type="entry name" value="BCTERIALGSPG"/>
</dbReference>
<proteinExistence type="predicted"/>
<dbReference type="GO" id="GO:0015628">
    <property type="term" value="P:protein secretion by the type II secretion system"/>
    <property type="evidence" value="ECO:0007669"/>
    <property type="project" value="InterPro"/>
</dbReference>
<evidence type="ECO:0000256" key="1">
    <source>
        <dbReference type="ARBA" id="ARBA00022481"/>
    </source>
</evidence>
<comment type="caution">
    <text evidence="4">The sequence shown here is derived from an EMBL/GenBank/DDBJ whole genome shotgun (WGS) entry which is preliminary data.</text>
</comment>
<dbReference type="EMBL" id="VUNS01000001">
    <property type="protein sequence ID" value="MST95755.1"/>
    <property type="molecule type" value="Genomic_DNA"/>
</dbReference>
<keyword evidence="2" id="KW-1133">Transmembrane helix</keyword>
<keyword evidence="2" id="KW-0812">Transmembrane</keyword>
<feature type="transmembrane region" description="Helical" evidence="2">
    <location>
        <begin position="12"/>
        <end position="30"/>
    </location>
</feature>
<dbReference type="AlphaFoldDB" id="A0A844FYM9"/>
<keyword evidence="1" id="KW-0488">Methylation</keyword>
<evidence type="ECO:0000313" key="4">
    <source>
        <dbReference type="EMBL" id="MST95755.1"/>
    </source>
</evidence>
<reference evidence="4 5" key="1">
    <citation type="submission" date="2019-08" db="EMBL/GenBank/DDBJ databases">
        <title>In-depth cultivation of the pig gut microbiome towards novel bacterial diversity and tailored functional studies.</title>
        <authorList>
            <person name="Wylensek D."/>
            <person name="Hitch T.C.A."/>
            <person name="Clavel T."/>
        </authorList>
    </citation>
    <scope>NUCLEOTIDE SEQUENCE [LARGE SCALE GENOMIC DNA]</scope>
    <source>
        <strain evidence="4 5">BBE-744-WT-12</strain>
    </source>
</reference>
<keyword evidence="2" id="KW-0472">Membrane</keyword>
<evidence type="ECO:0000256" key="2">
    <source>
        <dbReference type="SAM" id="Phobius"/>
    </source>
</evidence>